<keyword evidence="3" id="KW-0408">Iron</keyword>
<dbReference type="CDD" id="cd03467">
    <property type="entry name" value="Rieske"/>
    <property type="match status" value="1"/>
</dbReference>
<evidence type="ECO:0000256" key="2">
    <source>
        <dbReference type="ARBA" id="ARBA00022723"/>
    </source>
</evidence>
<reference evidence="6 7" key="1">
    <citation type="submission" date="2021-05" db="EMBL/GenBank/DDBJ databases">
        <authorList>
            <person name="Zahm M."/>
            <person name="Klopp C."/>
            <person name="Cabau C."/>
            <person name="Kuhl H."/>
            <person name="Suciu R."/>
            <person name="Ciorpac M."/>
            <person name="Holostenco D."/>
            <person name="Gessner J."/>
            <person name="Wuertz S."/>
            <person name="Hohne C."/>
            <person name="Stock M."/>
            <person name="Gislard M."/>
            <person name="Lluch J."/>
            <person name="Milhes M."/>
            <person name="Lampietro C."/>
            <person name="Lopez Roques C."/>
            <person name="Donnadieu C."/>
            <person name="Du K."/>
            <person name="Schartl M."/>
            <person name="Guiguen Y."/>
        </authorList>
    </citation>
    <scope>NUCLEOTIDE SEQUENCE [LARGE SCALE GENOMIC DNA]</scope>
    <source>
        <strain evidence="6">Hh-F2</strain>
        <tissue evidence="6">Blood</tissue>
    </source>
</reference>
<dbReference type="Pfam" id="PF22543">
    <property type="entry name" value="Rieske_4"/>
    <property type="match status" value="1"/>
</dbReference>
<dbReference type="InterPro" id="IPR054716">
    <property type="entry name" value="Sol_Rieske_ferrdox_dom"/>
</dbReference>
<keyword evidence="2" id="KW-0479">Metal-binding</keyword>
<name>A0ABR0Y6D7_HUSHU</name>
<dbReference type="PANTHER" id="PTHR21496">
    <property type="entry name" value="FERREDOXIN-RELATED"/>
    <property type="match status" value="1"/>
</dbReference>
<protein>
    <recommendedName>
        <fullName evidence="5">Rieske domain-containing protein</fullName>
    </recommendedName>
</protein>
<evidence type="ECO:0000313" key="6">
    <source>
        <dbReference type="EMBL" id="KAK6468174.1"/>
    </source>
</evidence>
<dbReference type="Gene3D" id="2.102.10.10">
    <property type="entry name" value="Rieske [2Fe-2S] iron-sulphur domain"/>
    <property type="match status" value="1"/>
</dbReference>
<sequence length="159" mass="17278">MASERKAEGISSPDTELWRSIGPVTELSKKSCRLLYSSLGYDSDLCLFHVQGEFFSMDTRCAHAGGPLCEGDIEEADGVLKVFCPWHDYDFDIRTGESLTGLQSQSEDLRIDQGWKQDSYCIAVSPIPGFTTSLIGNSVQVASAATSVRGEGGRRTGLC</sequence>
<evidence type="ECO:0000256" key="1">
    <source>
        <dbReference type="ARBA" id="ARBA00022714"/>
    </source>
</evidence>
<evidence type="ECO:0000259" key="5">
    <source>
        <dbReference type="PROSITE" id="PS51296"/>
    </source>
</evidence>
<feature type="domain" description="Rieske" evidence="5">
    <location>
        <begin position="21"/>
        <end position="105"/>
    </location>
</feature>
<organism evidence="6 7">
    <name type="scientific">Huso huso</name>
    <name type="common">Beluga</name>
    <name type="synonym">Acipenser huso</name>
    <dbReference type="NCBI Taxonomy" id="61971"/>
    <lineage>
        <taxon>Eukaryota</taxon>
        <taxon>Metazoa</taxon>
        <taxon>Chordata</taxon>
        <taxon>Craniata</taxon>
        <taxon>Vertebrata</taxon>
        <taxon>Euteleostomi</taxon>
        <taxon>Actinopterygii</taxon>
        <taxon>Chondrostei</taxon>
        <taxon>Acipenseriformes</taxon>
        <taxon>Acipenseridae</taxon>
        <taxon>Huso</taxon>
    </lineage>
</organism>
<comment type="caution">
    <text evidence="6">The sequence shown here is derived from an EMBL/GenBank/DDBJ whole genome shotgun (WGS) entry which is preliminary data.</text>
</comment>
<evidence type="ECO:0000256" key="3">
    <source>
        <dbReference type="ARBA" id="ARBA00023004"/>
    </source>
</evidence>
<evidence type="ECO:0000313" key="7">
    <source>
        <dbReference type="Proteomes" id="UP001369086"/>
    </source>
</evidence>
<keyword evidence="7" id="KW-1185">Reference proteome</keyword>
<keyword evidence="4" id="KW-0411">Iron-sulfur</keyword>
<accession>A0ABR0Y6D7</accession>
<dbReference type="PROSITE" id="PS51296">
    <property type="entry name" value="RIESKE"/>
    <property type="match status" value="1"/>
</dbReference>
<dbReference type="InterPro" id="IPR036922">
    <property type="entry name" value="Rieske_2Fe-2S_sf"/>
</dbReference>
<dbReference type="Proteomes" id="UP001369086">
    <property type="component" value="Unassembled WGS sequence"/>
</dbReference>
<keyword evidence="1" id="KW-0001">2Fe-2S</keyword>
<proteinExistence type="predicted"/>
<evidence type="ECO:0000256" key="4">
    <source>
        <dbReference type="ARBA" id="ARBA00023014"/>
    </source>
</evidence>
<dbReference type="InterPro" id="IPR017941">
    <property type="entry name" value="Rieske_2Fe-2S"/>
</dbReference>
<dbReference type="PANTHER" id="PTHR21496:SF19">
    <property type="entry name" value="SI:CH211-212D10.2"/>
    <property type="match status" value="1"/>
</dbReference>
<gene>
    <name evidence="6" type="ORF">HHUSO_G33953</name>
</gene>
<dbReference type="EMBL" id="JAHFZB010000045">
    <property type="protein sequence ID" value="KAK6468174.1"/>
    <property type="molecule type" value="Genomic_DNA"/>
</dbReference>
<dbReference type="SUPFAM" id="SSF50022">
    <property type="entry name" value="ISP domain"/>
    <property type="match status" value="1"/>
</dbReference>